<dbReference type="InterPro" id="IPR000276">
    <property type="entry name" value="GPCR_Rhodpsn"/>
</dbReference>
<evidence type="ECO:0000256" key="9">
    <source>
        <dbReference type="RuleBase" id="RU000688"/>
    </source>
</evidence>
<comment type="caution">
    <text evidence="12">The sequence shown here is derived from an EMBL/GenBank/DDBJ whole genome shotgun (WGS) entry which is preliminary data.</text>
</comment>
<dbReference type="GO" id="GO:0005886">
    <property type="term" value="C:plasma membrane"/>
    <property type="evidence" value="ECO:0007669"/>
    <property type="project" value="UniProtKB-SubCell"/>
</dbReference>
<proteinExistence type="inferred from homology"/>
<dbReference type="PROSITE" id="PS50262">
    <property type="entry name" value="G_PROTEIN_RECEP_F1_2"/>
    <property type="match status" value="1"/>
</dbReference>
<dbReference type="EMBL" id="JARQWQ010000065">
    <property type="protein sequence ID" value="KAK2554943.1"/>
    <property type="molecule type" value="Genomic_DNA"/>
</dbReference>
<evidence type="ECO:0000256" key="8">
    <source>
        <dbReference type="ARBA" id="ARBA00023224"/>
    </source>
</evidence>
<dbReference type="Proteomes" id="UP001249851">
    <property type="component" value="Unassembled WGS sequence"/>
</dbReference>
<comment type="similarity">
    <text evidence="9">Belongs to the G-protein coupled receptor 1 family.</text>
</comment>
<dbReference type="InterPro" id="IPR017452">
    <property type="entry name" value="GPCR_Rhodpsn_7TM"/>
</dbReference>
<accession>A0AAD9UYT2</accession>
<feature type="domain" description="G-protein coupled receptors family 1 profile" evidence="11">
    <location>
        <begin position="78"/>
        <end position="284"/>
    </location>
</feature>
<dbReference type="PANTHER" id="PTHR24249:SF372">
    <property type="entry name" value="G-PROTEIN COUPLED RECEPTORS FAMILY 1 PROFILE DOMAIN-CONTAINING PROTEIN"/>
    <property type="match status" value="1"/>
</dbReference>
<organism evidence="12 13">
    <name type="scientific">Acropora cervicornis</name>
    <name type="common">Staghorn coral</name>
    <dbReference type="NCBI Taxonomy" id="6130"/>
    <lineage>
        <taxon>Eukaryota</taxon>
        <taxon>Metazoa</taxon>
        <taxon>Cnidaria</taxon>
        <taxon>Anthozoa</taxon>
        <taxon>Hexacorallia</taxon>
        <taxon>Scleractinia</taxon>
        <taxon>Astrocoeniina</taxon>
        <taxon>Acroporidae</taxon>
        <taxon>Acropora</taxon>
    </lineage>
</organism>
<keyword evidence="3 9" id="KW-0812">Transmembrane</keyword>
<evidence type="ECO:0000256" key="2">
    <source>
        <dbReference type="ARBA" id="ARBA00022475"/>
    </source>
</evidence>
<dbReference type="InterPro" id="IPR050569">
    <property type="entry name" value="TAAR"/>
</dbReference>
<evidence type="ECO:0000256" key="7">
    <source>
        <dbReference type="ARBA" id="ARBA00023170"/>
    </source>
</evidence>
<evidence type="ECO:0000259" key="11">
    <source>
        <dbReference type="PROSITE" id="PS50262"/>
    </source>
</evidence>
<keyword evidence="7 9" id="KW-0675">Receptor</keyword>
<evidence type="ECO:0000256" key="10">
    <source>
        <dbReference type="SAM" id="Phobius"/>
    </source>
</evidence>
<keyword evidence="13" id="KW-1185">Reference proteome</keyword>
<name>A0AAD9UYT2_ACRCE</name>
<comment type="subcellular location">
    <subcellularLocation>
        <location evidence="1">Cell membrane</location>
        <topology evidence="1">Multi-pass membrane protein</topology>
    </subcellularLocation>
</comment>
<dbReference type="CDD" id="cd00637">
    <property type="entry name" value="7tm_classA_rhodopsin-like"/>
    <property type="match status" value="1"/>
</dbReference>
<evidence type="ECO:0000313" key="13">
    <source>
        <dbReference type="Proteomes" id="UP001249851"/>
    </source>
</evidence>
<evidence type="ECO:0000256" key="1">
    <source>
        <dbReference type="ARBA" id="ARBA00004651"/>
    </source>
</evidence>
<keyword evidence="6 10" id="KW-0472">Membrane</keyword>
<feature type="transmembrane region" description="Helical" evidence="10">
    <location>
        <begin position="131"/>
        <end position="151"/>
    </location>
</feature>
<dbReference type="PRINTS" id="PR00237">
    <property type="entry name" value="GPCRRHODOPSN"/>
</dbReference>
<evidence type="ECO:0000256" key="4">
    <source>
        <dbReference type="ARBA" id="ARBA00022989"/>
    </source>
</evidence>
<dbReference type="SUPFAM" id="SSF81321">
    <property type="entry name" value="Family A G protein-coupled receptor-like"/>
    <property type="match status" value="1"/>
</dbReference>
<reference evidence="12" key="2">
    <citation type="journal article" date="2023" name="Science">
        <title>Genomic signatures of disease resistance in endangered staghorn corals.</title>
        <authorList>
            <person name="Vollmer S.V."/>
            <person name="Selwyn J.D."/>
            <person name="Despard B.A."/>
            <person name="Roesel C.L."/>
        </authorList>
    </citation>
    <scope>NUCLEOTIDE SEQUENCE</scope>
    <source>
        <strain evidence="12">K2</strain>
    </source>
</reference>
<sequence>MLPELDLRSRNFKCLIIKTNCHPDVAPTTNQSIKHSISRLVDSVSSRDRMRCISGSPCSMEKWVTLFGWFLSIATVAGNGFLIILIVKRRRLHSSSNWLVLSLAVADLGVGFVVFPLTYMCRPRICNMSLYTGSFWFFLHSSVTNLCILTWDRFKAIVHPFRYHTSMIARRTLLVIALAWCVPFLIALYLVLGLYMTNSPTILKVIRLTGVPAFDLLGCILLFYSVARILIVKAKHKAAVKSEQRQLQHNHLPKESSLQSRRRHSANAAGFVIAIVSFFLGCYLITSFIVANTDQKETTVFFSESEEEKNAVKPSQCNSLSYAKCSSSSWTHLGRTVASPIAHFKVELLCALIEIVCACHRGLTKRDKFFLLLYQREGEATFHQERERGEFTPREKVVRRAAYVKKSHKAKRSITVGKSVDKKMTGP</sequence>
<feature type="transmembrane region" description="Helical" evidence="10">
    <location>
        <begin position="99"/>
        <end position="119"/>
    </location>
</feature>
<reference evidence="12" key="1">
    <citation type="journal article" date="2023" name="G3 (Bethesda)">
        <title>Whole genome assembly and annotation of the endangered Caribbean coral Acropora cervicornis.</title>
        <authorList>
            <person name="Selwyn J.D."/>
            <person name="Vollmer S.V."/>
        </authorList>
    </citation>
    <scope>NUCLEOTIDE SEQUENCE</scope>
    <source>
        <strain evidence="12">K2</strain>
    </source>
</reference>
<evidence type="ECO:0000313" key="12">
    <source>
        <dbReference type="EMBL" id="KAK2554943.1"/>
    </source>
</evidence>
<feature type="transmembrane region" description="Helical" evidence="10">
    <location>
        <begin position="268"/>
        <end position="291"/>
    </location>
</feature>
<evidence type="ECO:0000256" key="5">
    <source>
        <dbReference type="ARBA" id="ARBA00023040"/>
    </source>
</evidence>
<keyword evidence="2" id="KW-1003">Cell membrane</keyword>
<feature type="transmembrane region" description="Helical" evidence="10">
    <location>
        <begin position="212"/>
        <end position="231"/>
    </location>
</feature>
<feature type="transmembrane region" description="Helical" evidence="10">
    <location>
        <begin position="66"/>
        <end position="87"/>
    </location>
</feature>
<dbReference type="AlphaFoldDB" id="A0AAD9UYT2"/>
<keyword evidence="4 10" id="KW-1133">Transmembrane helix</keyword>
<dbReference type="PANTHER" id="PTHR24249">
    <property type="entry name" value="HISTAMINE RECEPTOR-RELATED G-PROTEIN COUPLED RECEPTOR"/>
    <property type="match status" value="1"/>
</dbReference>
<gene>
    <name evidence="12" type="ORF">P5673_023272</name>
</gene>
<evidence type="ECO:0000256" key="3">
    <source>
        <dbReference type="ARBA" id="ARBA00022692"/>
    </source>
</evidence>
<keyword evidence="5 9" id="KW-0297">G-protein coupled receptor</keyword>
<dbReference type="Gene3D" id="1.20.1070.10">
    <property type="entry name" value="Rhodopsin 7-helix transmembrane proteins"/>
    <property type="match status" value="1"/>
</dbReference>
<protein>
    <submittedName>
        <fullName evidence="12">D(3) dopamine receptor</fullName>
    </submittedName>
</protein>
<dbReference type="Pfam" id="PF00001">
    <property type="entry name" value="7tm_1"/>
    <property type="match status" value="1"/>
</dbReference>
<evidence type="ECO:0000256" key="6">
    <source>
        <dbReference type="ARBA" id="ARBA00023136"/>
    </source>
</evidence>
<keyword evidence="8 9" id="KW-0807">Transducer</keyword>
<feature type="transmembrane region" description="Helical" evidence="10">
    <location>
        <begin position="172"/>
        <end position="192"/>
    </location>
</feature>
<dbReference type="GO" id="GO:0004930">
    <property type="term" value="F:G protein-coupled receptor activity"/>
    <property type="evidence" value="ECO:0007669"/>
    <property type="project" value="UniProtKB-KW"/>
</dbReference>
<dbReference type="PROSITE" id="PS00237">
    <property type="entry name" value="G_PROTEIN_RECEP_F1_1"/>
    <property type="match status" value="1"/>
</dbReference>